<keyword evidence="3" id="KW-1185">Reference proteome</keyword>
<geneLocation type="plasmid" evidence="3"/>
<feature type="region of interest" description="Disordered" evidence="1">
    <location>
        <begin position="799"/>
        <end position="822"/>
    </location>
</feature>
<organism evidence="2 3">
    <name type="scientific">Thermococcus profundus</name>
    <dbReference type="NCBI Taxonomy" id="49899"/>
    <lineage>
        <taxon>Archaea</taxon>
        <taxon>Methanobacteriati</taxon>
        <taxon>Methanobacteriota</taxon>
        <taxon>Thermococci</taxon>
        <taxon>Thermococcales</taxon>
        <taxon>Thermococcaceae</taxon>
        <taxon>Thermococcus</taxon>
    </lineage>
</organism>
<dbReference type="Proteomes" id="UP000250179">
    <property type="component" value="Plasmid unnamed"/>
</dbReference>
<dbReference type="KEGG" id="tprf:A3L09_10610"/>
<evidence type="ECO:0000313" key="2">
    <source>
        <dbReference type="EMBL" id="ASJ03802.1"/>
    </source>
</evidence>
<gene>
    <name evidence="2" type="ORF">A3L09_10610</name>
</gene>
<reference evidence="2 3" key="1">
    <citation type="submission" date="2016-03" db="EMBL/GenBank/DDBJ databases">
        <title>Complete genome sequence of Thermococcus profundus strain DT5432.</title>
        <authorList>
            <person name="Oger P.M."/>
        </authorList>
    </citation>
    <scope>NUCLEOTIDE SEQUENCE [LARGE SCALE GENOMIC DNA]</scope>
    <source>
        <strain evidence="2 3">DT 5432</strain>
        <plasmid evidence="3">Plasmid</plasmid>
    </source>
</reference>
<keyword evidence="2" id="KW-0614">Plasmid</keyword>
<dbReference type="EMBL" id="CP014863">
    <property type="protein sequence ID" value="ASJ03802.1"/>
    <property type="molecule type" value="Genomic_DNA"/>
</dbReference>
<dbReference type="AlphaFoldDB" id="A0A2Z2MGC9"/>
<dbReference type="RefSeq" id="WP_088859063.1">
    <property type="nucleotide sequence ID" value="NZ_CP014863.1"/>
</dbReference>
<sequence length="822" mass="94348">MSATETIIKDFSENRNLIKKIFKTLFPEGWVEVSVLRRGDYDPKKHEFRVRGRYSRYFNLSRRGAAMGFAHKVESILMHEIESGALRGVYFGMQPRKENLLNKASKENNILGIFNVILDIDYFHAPEDNERLERFGLTDKMRFELLDLANTAVSAFKTAGVSPVYALITGRGVQIAFRLEKPLTGELATTESLRFIALKLEEVLHKDEEFHRKFGQVGLDHNAIKLAQIVRFPLTPNGATKRFVPTEFAFVADDLEKAVIPEAFVVDALEVMKHASAIGRAKGAEVEVQVKSRPVKLSEFKLNLSDEHKRRIAEIFAGLYEKGTHNDLALALAGFLAWRRVSVQDALETVNLFLNITGDSENTSIVEKELDGVLLKGGQRAVEKIYYTYLRALSGEKVAWKTLLKDVLRSKAMREASSCDEVDDLVSKQLTQVIMQLNRAFPLRRSKFHRKEKDDPSELELDYDNLTDNEKEVFEIFLEFINLLVEFLSVRKKERNKKAIEIAEFSFNLFDRVQENLVRAVIYVKHTVNGTSRRYSLEVLDKNLNVHEITLNSLDKPMLLLTAIGNVRREYLIPPDSWIQDQLARALRFKNLEHAMIINPKLYLGLNSLFHNVTEAKLTRELEKFEHALRDSWEIVRIQTDEELAEEILYSILSDARVLIVKSDEVYYQDWVYVTNRGELLIPASLIEERLSLNKVSGKAFVSALRKRKLFINNAPGKYRTTRKVKMLEELLRDFKGDVNFDSSIVAQETFYRLSANAVFDFISEVFNEDVRKRIISIEEALNSLKLFELKEKLREAIEQQTSEAEETPAVLEIQAGGGEPR</sequence>
<evidence type="ECO:0000313" key="3">
    <source>
        <dbReference type="Proteomes" id="UP000250179"/>
    </source>
</evidence>
<evidence type="ECO:0000256" key="1">
    <source>
        <dbReference type="SAM" id="MobiDB-lite"/>
    </source>
</evidence>
<dbReference type="GeneID" id="33320872"/>
<protein>
    <submittedName>
        <fullName evidence="2">Uncharacterized protein</fullName>
    </submittedName>
</protein>
<proteinExistence type="predicted"/>
<accession>A0A2Z2MGC9</accession>
<name>A0A2Z2MGC9_THEPR</name>